<evidence type="ECO:0000313" key="3">
    <source>
        <dbReference type="EMBL" id="NEW59529.1"/>
    </source>
</evidence>
<dbReference type="InterPro" id="IPR020802">
    <property type="entry name" value="TesA-like"/>
</dbReference>
<dbReference type="Gene3D" id="3.40.50.11460">
    <property type="match status" value="1"/>
</dbReference>
<sequence length="494" mass="52956">MTAEQGQLVETTDESMNEHHPVEWCTIPTPTSLPEVAPCDWTEALHGPDTDTAQVIVLDCRRDESGALPTDTHAMTQKVSTAVQSWSGQRRFDSSTFLVLTRGAISVSPDEVVHPTGSAIWELVKSARTETPGRIILVDTDSPDKGLGDLSGLMAVRNMAVNAIASAEPQLAIRGNILLAPRGDGRHATDGDTVVAESAEQSPAVSSPSADPTIVRMFRQAIADDKFTDGLEFLLAAAQLRPAFDHHTAAIPTGIGLSGGTPHNTGGETLPHVVLICTPAFLGGYIQYILLAAHLGGHRRLSVIPLSGYEPDEPLPASPDAAIESIATSVLDTVGEDEFVLAGMSGGGNLAHATAARMLEQGNTRLQGLIIFDSFIAREANERQMETVRHAVVDTEAMIPDLAGFTTARLTALACWLELLQKLEYQRVECEALVIKCTKPSPTHNLNEWPIENWSTAQTVRTVDAEHVALCSTEAHTTAQVVDQWLRQLSANDG</sequence>
<keyword evidence="3" id="KW-0378">Hydrolase</keyword>
<proteinExistence type="predicted"/>
<dbReference type="Proteomes" id="UP000470876">
    <property type="component" value="Unassembled WGS sequence"/>
</dbReference>
<evidence type="ECO:0000259" key="2">
    <source>
        <dbReference type="SMART" id="SM00824"/>
    </source>
</evidence>
<evidence type="ECO:0000256" key="1">
    <source>
        <dbReference type="SAM" id="MobiDB-lite"/>
    </source>
</evidence>
<name>A0ABX0CT93_9NOCA</name>
<dbReference type="Pfam" id="PF00975">
    <property type="entry name" value="Thioesterase"/>
    <property type="match status" value="1"/>
</dbReference>
<accession>A0ABX0CT93</accession>
<gene>
    <name evidence="3" type="ORF">GV794_28440</name>
</gene>
<dbReference type="GO" id="GO:0016787">
    <property type="term" value="F:hydrolase activity"/>
    <property type="evidence" value="ECO:0007669"/>
    <property type="project" value="UniProtKB-KW"/>
</dbReference>
<dbReference type="RefSeq" id="WP_163828118.1">
    <property type="nucleotide sequence ID" value="NZ_JAAGUX010000109.1"/>
</dbReference>
<protein>
    <submittedName>
        <fullName evidence="3">Alpha/beta hydrolase fold domain-containing protein</fullName>
    </submittedName>
</protein>
<dbReference type="InterPro" id="IPR055123">
    <property type="entry name" value="SpnB-like_Rossmann"/>
</dbReference>
<dbReference type="SUPFAM" id="SSF53474">
    <property type="entry name" value="alpha/beta-Hydrolases"/>
    <property type="match status" value="1"/>
</dbReference>
<dbReference type="InterPro" id="IPR036291">
    <property type="entry name" value="NAD(P)-bd_dom_sf"/>
</dbReference>
<feature type="region of interest" description="Disordered" evidence="1">
    <location>
        <begin position="188"/>
        <end position="210"/>
    </location>
</feature>
<dbReference type="Gene3D" id="3.40.50.1820">
    <property type="entry name" value="alpha/beta hydrolase"/>
    <property type="match status" value="1"/>
</dbReference>
<feature type="domain" description="Thioesterase TesA-like" evidence="2">
    <location>
        <begin position="276"/>
        <end position="486"/>
    </location>
</feature>
<feature type="compositionally biased region" description="Polar residues" evidence="1">
    <location>
        <begin position="199"/>
        <end position="210"/>
    </location>
</feature>
<dbReference type="SMART" id="SM00824">
    <property type="entry name" value="PKS_TE"/>
    <property type="match status" value="1"/>
</dbReference>
<reference evidence="3 4" key="1">
    <citation type="submission" date="2020-01" db="EMBL/GenBank/DDBJ databases">
        <title>Genetics and antimicrobial susceptibilities of Nocardia species isolated from the soil; a comparison with species isolated from humans.</title>
        <authorList>
            <person name="Carrasco G."/>
            <person name="Monzon S."/>
            <person name="Sansegundo M."/>
            <person name="Garcia E."/>
            <person name="Garrido N."/>
            <person name="Medina M.J."/>
            <person name="Villalon P."/>
            <person name="Ramirez-Arocha A.C."/>
            <person name="Jimenez P."/>
            <person name="Cuesta I."/>
            <person name="Valdezate S."/>
        </authorList>
    </citation>
    <scope>NUCLEOTIDE SEQUENCE [LARGE SCALE GENOMIC DNA]</scope>
    <source>
        <strain evidence="3 4">CNM20110649</strain>
    </source>
</reference>
<dbReference type="InterPro" id="IPR029058">
    <property type="entry name" value="AB_hydrolase_fold"/>
</dbReference>
<dbReference type="SUPFAM" id="SSF51735">
    <property type="entry name" value="NAD(P)-binding Rossmann-fold domains"/>
    <property type="match status" value="1"/>
</dbReference>
<dbReference type="EMBL" id="JAAGUX010000109">
    <property type="protein sequence ID" value="NEW59529.1"/>
    <property type="molecule type" value="Genomic_DNA"/>
</dbReference>
<evidence type="ECO:0000313" key="4">
    <source>
        <dbReference type="Proteomes" id="UP000470876"/>
    </source>
</evidence>
<comment type="caution">
    <text evidence="3">The sequence shown here is derived from an EMBL/GenBank/DDBJ whole genome shotgun (WGS) entry which is preliminary data.</text>
</comment>
<organism evidence="3 4">
    <name type="scientific">Nocardia cyriacigeorgica</name>
    <dbReference type="NCBI Taxonomy" id="135487"/>
    <lineage>
        <taxon>Bacteria</taxon>
        <taxon>Bacillati</taxon>
        <taxon>Actinomycetota</taxon>
        <taxon>Actinomycetes</taxon>
        <taxon>Mycobacteriales</taxon>
        <taxon>Nocardiaceae</taxon>
        <taxon>Nocardia</taxon>
    </lineage>
</organism>
<dbReference type="Pfam" id="PF22953">
    <property type="entry name" value="SpnB_Rossmann"/>
    <property type="match status" value="1"/>
</dbReference>
<dbReference type="InterPro" id="IPR001031">
    <property type="entry name" value="Thioesterase"/>
</dbReference>
<keyword evidence="4" id="KW-1185">Reference proteome</keyword>